<name>A0A0F6WPF6_9CORY</name>
<evidence type="ECO:0000313" key="2">
    <source>
        <dbReference type="EMBL" id="AKF26086.1"/>
    </source>
</evidence>
<dbReference type="Pfam" id="PF13480">
    <property type="entry name" value="Acetyltransf_6"/>
    <property type="match status" value="1"/>
</dbReference>
<sequence length="742" mass="82299">MNSLDIKNPNYLFVNENIGGHRTVHRSLRKILADREDVTVEFIDGQDPGLIGKVLRAPIPGLSKLDMDFQPLRGQLVHSFNLRRRVRKRLKQGGVDAMHVYTQNGMLGGAELLRETPSVITTDSTGRLNVFSVPYRTPTRFTAPLSKVNPIFERPVLKAASKVFACSNAVETSLTSSDYTMTLQQVERLEMGVHSPYFTNPLPPRDPAKRPVIVFVGTSLERKGGSLLLEVWRNQLRNRADLVLITLETPPVEEGLTVINDLQPGEDRLWDLLAQADIFCLPSLIDQAPNAILEAMAASLPVVAHPNGAIPEMVIDGETGFLVDASKPEPVADALNKLIDDPELRATMGAAGYRHAKDHYDMSSSVETILAALHHATDIGARPEDRGMVFEVHEEVDDELLQQWNELAAAHSTRFASRPSYVLNWFEFLGKGQMAIATVYRDGQLVALLPLHSRTRLGVTVYRLAGHGLGTIGEALVADPQALKALVEGMYERKFLLALTHLPENSPLVHALVDHGGWTINHQVDDVCPITELPKGTTAVDLRGGRSLKRLRSARNKSAKEGGEVTFEVINSPERFIEVWPELVRVAAAAEEGEQIARLNLTSGVHGSFTRAFMLEEAQQGRLRVVLLRVGGEAMALDVMFSSHGYAESWLTRFDPIQRNLSVGHQLIERSVNDSDAAGITVMDHMIGESDYKQAWETSTYQVGTVIAAPAKTAWFWLPIERLIRGTSELVYHKVQEWRERK</sequence>
<keyword evidence="3" id="KW-1185">Reference proteome</keyword>
<dbReference type="Proteomes" id="UP000034037">
    <property type="component" value="Chromosome"/>
</dbReference>
<feature type="domain" description="BioF2-like acetyltransferase" evidence="1">
    <location>
        <begin position="548"/>
        <end position="694"/>
    </location>
</feature>
<dbReference type="PANTHER" id="PTHR45947">
    <property type="entry name" value="SULFOQUINOVOSYL TRANSFERASE SQD2"/>
    <property type="match status" value="1"/>
</dbReference>
<dbReference type="GO" id="GO:0016757">
    <property type="term" value="F:glycosyltransferase activity"/>
    <property type="evidence" value="ECO:0007669"/>
    <property type="project" value="TreeGrafter"/>
</dbReference>
<dbReference type="InterPro" id="IPR016181">
    <property type="entry name" value="Acyl_CoA_acyltransferase"/>
</dbReference>
<evidence type="ECO:0000313" key="3">
    <source>
        <dbReference type="Proteomes" id="UP000034037"/>
    </source>
</evidence>
<organism evidence="2 3">
    <name type="scientific">[Brevibacterium] flavum</name>
    <dbReference type="NCBI Taxonomy" id="92706"/>
    <lineage>
        <taxon>Bacteria</taxon>
        <taxon>Bacillati</taxon>
        <taxon>Actinomycetota</taxon>
        <taxon>Actinomycetes</taxon>
        <taxon>Mycobacteriales</taxon>
        <taxon>Corynebacteriaceae</taxon>
        <taxon>Corynebacterium</taxon>
    </lineage>
</organism>
<dbReference type="SUPFAM" id="SSF53756">
    <property type="entry name" value="UDP-Glycosyltransferase/glycogen phosphorylase"/>
    <property type="match status" value="1"/>
</dbReference>
<gene>
    <name evidence="2" type="ORF">YH66_00160</name>
</gene>
<accession>A0A0F6WPF6</accession>
<dbReference type="HOGENOM" id="CLU_374179_0_0_11"/>
<dbReference type="AlphaFoldDB" id="A0A0F6WPF6"/>
<dbReference type="CDD" id="cd03801">
    <property type="entry name" value="GT4_PimA-like"/>
    <property type="match status" value="1"/>
</dbReference>
<dbReference type="InterPro" id="IPR038740">
    <property type="entry name" value="BioF2-like_GNAT_dom"/>
</dbReference>
<protein>
    <submittedName>
        <fullName evidence="2">Glycosyl transferase family 1</fullName>
    </submittedName>
</protein>
<evidence type="ECO:0000259" key="1">
    <source>
        <dbReference type="Pfam" id="PF13480"/>
    </source>
</evidence>
<dbReference type="Pfam" id="PF13692">
    <property type="entry name" value="Glyco_trans_1_4"/>
    <property type="match status" value="1"/>
</dbReference>
<keyword evidence="2" id="KW-0808">Transferase</keyword>
<dbReference type="PATRIC" id="fig|92706.3.peg.31"/>
<dbReference type="SUPFAM" id="SSF55729">
    <property type="entry name" value="Acyl-CoA N-acyltransferases (Nat)"/>
    <property type="match status" value="1"/>
</dbReference>
<dbReference type="Gene3D" id="3.40.50.2000">
    <property type="entry name" value="Glycogen Phosphorylase B"/>
    <property type="match status" value="2"/>
</dbReference>
<reference evidence="2 3" key="1">
    <citation type="submission" date="2015-04" db="EMBL/GenBank/DDBJ databases">
        <title>Complete Genome Sequence of Brevibacterium flavum ATCC 15168.</title>
        <authorList>
            <person name="Ahn J."/>
            <person name="Park G."/>
            <person name="Jeon W."/>
            <person name="Jang Y."/>
            <person name="Jang M."/>
            <person name="Lee H."/>
            <person name="Lee H."/>
        </authorList>
    </citation>
    <scope>NUCLEOTIDE SEQUENCE [LARGE SCALE GENOMIC DNA]</scope>
    <source>
        <strain evidence="2 3">ATCC 15168</strain>
    </source>
</reference>
<dbReference type="EMBL" id="CP011309">
    <property type="protein sequence ID" value="AKF26086.1"/>
    <property type="molecule type" value="Genomic_DNA"/>
</dbReference>
<dbReference type="RefSeq" id="WP_003861028.1">
    <property type="nucleotide sequence ID" value="NZ_CP011309.1"/>
</dbReference>
<dbReference type="PANTHER" id="PTHR45947:SF3">
    <property type="entry name" value="SULFOQUINOVOSYL TRANSFERASE SQD2"/>
    <property type="match status" value="1"/>
</dbReference>
<proteinExistence type="predicted"/>
<dbReference type="InterPro" id="IPR050194">
    <property type="entry name" value="Glycosyltransferase_grp1"/>
</dbReference>